<dbReference type="Gramene" id="OQU84507">
    <property type="protein sequence ID" value="OQU84507"/>
    <property type="gene ID" value="SORBI_3004G068350"/>
</dbReference>
<sequence>MLPGYQDSGEILYSCPIGGRRWLSRFQPYSTLPISSLQKKRIQKECTWYVHTSARLGCSSSSSAAPATASEIDEEEEKKTKALPLAGWRLTPVGAQAG</sequence>
<reference evidence="2 3" key="1">
    <citation type="journal article" date="2009" name="Nature">
        <title>The Sorghum bicolor genome and the diversification of grasses.</title>
        <authorList>
            <person name="Paterson A.H."/>
            <person name="Bowers J.E."/>
            <person name="Bruggmann R."/>
            <person name="Dubchak I."/>
            <person name="Grimwood J."/>
            <person name="Gundlach H."/>
            <person name="Haberer G."/>
            <person name="Hellsten U."/>
            <person name="Mitros T."/>
            <person name="Poliakov A."/>
            <person name="Schmutz J."/>
            <person name="Spannagl M."/>
            <person name="Tang H."/>
            <person name="Wang X."/>
            <person name="Wicker T."/>
            <person name="Bharti A.K."/>
            <person name="Chapman J."/>
            <person name="Feltus F.A."/>
            <person name="Gowik U."/>
            <person name="Grigoriev I.V."/>
            <person name="Lyons E."/>
            <person name="Maher C.A."/>
            <person name="Martis M."/>
            <person name="Narechania A."/>
            <person name="Otillar R.P."/>
            <person name="Penning B.W."/>
            <person name="Salamov A.A."/>
            <person name="Wang Y."/>
            <person name="Zhang L."/>
            <person name="Carpita N.C."/>
            <person name="Freeling M."/>
            <person name="Gingle A.R."/>
            <person name="Hash C.T."/>
            <person name="Keller B."/>
            <person name="Klein P."/>
            <person name="Kresovich S."/>
            <person name="McCann M.C."/>
            <person name="Ming R."/>
            <person name="Peterson D.G."/>
            <person name="Mehboob-ur-Rahman"/>
            <person name="Ware D."/>
            <person name="Westhoff P."/>
            <person name="Mayer K.F."/>
            <person name="Messing J."/>
            <person name="Rokhsar D.S."/>
        </authorList>
    </citation>
    <scope>NUCLEOTIDE SEQUENCE [LARGE SCALE GENOMIC DNA]</scope>
    <source>
        <strain evidence="3">cv. BTx623</strain>
    </source>
</reference>
<feature type="region of interest" description="Disordered" evidence="1">
    <location>
        <begin position="58"/>
        <end position="80"/>
    </location>
</feature>
<proteinExistence type="predicted"/>
<keyword evidence="3" id="KW-1185">Reference proteome</keyword>
<dbReference type="AlphaFoldDB" id="A0A1Z5RLF6"/>
<dbReference type="EMBL" id="CM000763">
    <property type="protein sequence ID" value="OQU84507.1"/>
    <property type="molecule type" value="Genomic_DNA"/>
</dbReference>
<organism evidence="2 3">
    <name type="scientific">Sorghum bicolor</name>
    <name type="common">Sorghum</name>
    <name type="synonym">Sorghum vulgare</name>
    <dbReference type="NCBI Taxonomy" id="4558"/>
    <lineage>
        <taxon>Eukaryota</taxon>
        <taxon>Viridiplantae</taxon>
        <taxon>Streptophyta</taxon>
        <taxon>Embryophyta</taxon>
        <taxon>Tracheophyta</taxon>
        <taxon>Spermatophyta</taxon>
        <taxon>Magnoliopsida</taxon>
        <taxon>Liliopsida</taxon>
        <taxon>Poales</taxon>
        <taxon>Poaceae</taxon>
        <taxon>PACMAD clade</taxon>
        <taxon>Panicoideae</taxon>
        <taxon>Andropogonodae</taxon>
        <taxon>Andropogoneae</taxon>
        <taxon>Sorghinae</taxon>
        <taxon>Sorghum</taxon>
    </lineage>
</organism>
<evidence type="ECO:0000313" key="3">
    <source>
        <dbReference type="Proteomes" id="UP000000768"/>
    </source>
</evidence>
<dbReference type="Proteomes" id="UP000000768">
    <property type="component" value="Chromosome 4"/>
</dbReference>
<feature type="compositionally biased region" description="Low complexity" evidence="1">
    <location>
        <begin position="58"/>
        <end position="70"/>
    </location>
</feature>
<reference evidence="3" key="2">
    <citation type="journal article" date="2018" name="Plant J.">
        <title>The Sorghum bicolor reference genome: improved assembly, gene annotations, a transcriptome atlas, and signatures of genome organization.</title>
        <authorList>
            <person name="McCormick R.F."/>
            <person name="Truong S.K."/>
            <person name="Sreedasyam A."/>
            <person name="Jenkins J."/>
            <person name="Shu S."/>
            <person name="Sims D."/>
            <person name="Kennedy M."/>
            <person name="Amirebrahimi M."/>
            <person name="Weers B.D."/>
            <person name="McKinley B."/>
            <person name="Mattison A."/>
            <person name="Morishige D.T."/>
            <person name="Grimwood J."/>
            <person name="Schmutz J."/>
            <person name="Mullet J.E."/>
        </authorList>
    </citation>
    <scope>NUCLEOTIDE SEQUENCE [LARGE SCALE GENOMIC DNA]</scope>
    <source>
        <strain evidence="3">cv. BTx623</strain>
    </source>
</reference>
<protein>
    <submittedName>
        <fullName evidence="2">Uncharacterized protein</fullName>
    </submittedName>
</protein>
<evidence type="ECO:0000256" key="1">
    <source>
        <dbReference type="SAM" id="MobiDB-lite"/>
    </source>
</evidence>
<name>A0A1Z5RLF6_SORBI</name>
<accession>A0A1Z5RLF6</accession>
<dbReference type="InParanoid" id="A0A1Z5RLF6"/>
<evidence type="ECO:0000313" key="2">
    <source>
        <dbReference type="EMBL" id="OQU84507.1"/>
    </source>
</evidence>
<gene>
    <name evidence="2" type="ORF">SORBI_3004G068350</name>
</gene>